<dbReference type="Pfam" id="PF08707">
    <property type="entry name" value="PriCT_2"/>
    <property type="match status" value="1"/>
</dbReference>
<reference evidence="3" key="2">
    <citation type="submission" date="2022-05" db="EMBL/GenBank/DDBJ databases">
        <authorList>
            <person name="Kunte H.-J."/>
        </authorList>
    </citation>
    <scope>NUCLEOTIDE SEQUENCE</scope>
    <source>
        <strain evidence="3">G5</strain>
    </source>
</reference>
<accession>A0AAE9HZ93</accession>
<dbReference type="InterPro" id="IPR014819">
    <property type="entry name" value="PriCT_2"/>
</dbReference>
<dbReference type="SUPFAM" id="SSF52540">
    <property type="entry name" value="P-loop containing nucleoside triphosphate hydrolases"/>
    <property type="match status" value="1"/>
</dbReference>
<dbReference type="GO" id="GO:0016817">
    <property type="term" value="F:hydrolase activity, acting on acid anhydrides"/>
    <property type="evidence" value="ECO:0007669"/>
    <property type="project" value="InterPro"/>
</dbReference>
<dbReference type="Proteomes" id="UP001056132">
    <property type="component" value="Chromosome 1"/>
</dbReference>
<dbReference type="RefSeq" id="WP_250024712.1">
    <property type="nucleotide sequence ID" value="NZ_CP097330.1"/>
</dbReference>
<feature type="region of interest" description="Disordered" evidence="1">
    <location>
        <begin position="86"/>
        <end position="112"/>
    </location>
</feature>
<dbReference type="InterPro" id="IPR003593">
    <property type="entry name" value="AAA+_ATPase"/>
</dbReference>
<evidence type="ECO:0000313" key="3">
    <source>
        <dbReference type="EMBL" id="URF03350.1"/>
    </source>
</evidence>
<dbReference type="Pfam" id="PF13481">
    <property type="entry name" value="AAA_25"/>
    <property type="match status" value="1"/>
</dbReference>
<dbReference type="AlphaFoldDB" id="A0AAE9HZ93"/>
<protein>
    <submittedName>
        <fullName evidence="3">AAA family ATPase</fullName>
    </submittedName>
</protein>
<dbReference type="Gene3D" id="3.40.50.300">
    <property type="entry name" value="P-loop containing nucleotide triphosphate hydrolases"/>
    <property type="match status" value="1"/>
</dbReference>
<evidence type="ECO:0000256" key="1">
    <source>
        <dbReference type="SAM" id="MobiDB-lite"/>
    </source>
</evidence>
<proteinExistence type="predicted"/>
<dbReference type="SMART" id="SM00382">
    <property type="entry name" value="AAA"/>
    <property type="match status" value="1"/>
</dbReference>
<name>A0AAE9HZ93_9BURK</name>
<feature type="domain" description="AAA+ ATPase" evidence="2">
    <location>
        <begin position="345"/>
        <end position="521"/>
    </location>
</feature>
<evidence type="ECO:0000259" key="2">
    <source>
        <dbReference type="SMART" id="SM00382"/>
    </source>
</evidence>
<reference evidence="3" key="1">
    <citation type="journal article" date="2022" name="Microbiol. Resour. Announc.">
        <title>Genome Sequence of Cupriavidus campinensis Strain G5, a Member of a Bacterial Consortium Capable of Polyethylene Degradation.</title>
        <authorList>
            <person name="Schneider B."/>
            <person name="Pfeiffer F."/>
            <person name="Dyall-Smith M."/>
            <person name="Kunte H.J."/>
        </authorList>
    </citation>
    <scope>NUCLEOTIDE SEQUENCE</scope>
    <source>
        <strain evidence="3">G5</strain>
    </source>
</reference>
<organism evidence="3 4">
    <name type="scientific">Cupriavidus campinensis</name>
    <dbReference type="NCBI Taxonomy" id="151783"/>
    <lineage>
        <taxon>Bacteria</taxon>
        <taxon>Pseudomonadati</taxon>
        <taxon>Pseudomonadota</taxon>
        <taxon>Betaproteobacteria</taxon>
        <taxon>Burkholderiales</taxon>
        <taxon>Burkholderiaceae</taxon>
        <taxon>Cupriavidus</taxon>
    </lineage>
</organism>
<gene>
    <name evidence="3" type="ORF">M5D45_12510</name>
</gene>
<dbReference type="InterPro" id="IPR027417">
    <property type="entry name" value="P-loop_NTPase"/>
</dbReference>
<evidence type="ECO:0000313" key="4">
    <source>
        <dbReference type="Proteomes" id="UP001056132"/>
    </source>
</evidence>
<dbReference type="KEGG" id="ccam:M5D45_12510"/>
<sequence>MMNGHDDIERARSALFALDSGCPRDEWTRYGMAAKDAGLGFDDFHTWSAGAANYQGERDCLSTWKSFGDGPVKAATLFHAARDAGWQDTTRHNGPQATRVPGPKSTPKAAQKPRIDLSATFEGYPTAVPEHPYIVAKRGTPDGLRMVPQDDPLTIREQAVAGSLVVPVRSLDGELLTVQYIPPPGAGAKLNAAGASFRDGLFVAGEISADGRIYVCEGIGQAWAVARADYHAAAVVAFGCGRYPAVGRVLRERFPIARLVFVADRGKEPQAEAIAREVSGAWVEMPTDKPANYDANDYEAEHDTEALADLLQAARTPSMRYRLQSGDELLNAPPLRWFVRGVLPADGLAALYGPSGSGKSFLALDLCAAVADGAPEWFGKRVTPAAVTYCALEGERGMGKRAQAWSIKNRRPLPGRLRFVTQSLDLRQLADIADLAAAVLAAGGRDGLLVVDTLNRAAPGADENASKDMGEIIESSKELQRRVGGVVLLVHHTGKDGTKGLRGHSSLYAALDAAIEVSRADNRREWSIAKSKDDEDGQRTAFRLQVVELGDDEHGEPFTSCIVEPDESAPAAARPMPKGKTQNIVYAVLKALLRDSKDFAKGGAPMGRPCVEVESVVPIIAERLLCRPDQKTYQVRRALAAMTGEGEIYQTGDGWLWVN</sequence>
<dbReference type="EMBL" id="CP097330">
    <property type="protein sequence ID" value="URF03350.1"/>
    <property type="molecule type" value="Genomic_DNA"/>
</dbReference>